<dbReference type="NCBIfam" id="TIGR00133">
    <property type="entry name" value="gatB"/>
    <property type="match status" value="1"/>
</dbReference>
<comment type="subunit">
    <text evidence="2 11">Heterotrimer of A, B and C subunits.</text>
</comment>
<dbReference type="eggNOG" id="COG0064">
    <property type="taxonomic scope" value="Bacteria"/>
</dbReference>
<keyword evidence="6 11" id="KW-0067">ATP-binding</keyword>
<dbReference type="GO" id="GO:0050566">
    <property type="term" value="F:asparaginyl-tRNA synthase (glutamine-hydrolyzing) activity"/>
    <property type="evidence" value="ECO:0007669"/>
    <property type="project" value="RHEA"/>
</dbReference>
<dbReference type="GO" id="GO:0005524">
    <property type="term" value="F:ATP binding"/>
    <property type="evidence" value="ECO:0007669"/>
    <property type="project" value="UniProtKB-KW"/>
</dbReference>
<evidence type="ECO:0000313" key="13">
    <source>
        <dbReference type="EMBL" id="EAQ05863.1"/>
    </source>
</evidence>
<dbReference type="NCBIfam" id="NF004012">
    <property type="entry name" value="PRK05477.1-2"/>
    <property type="match status" value="1"/>
</dbReference>
<keyword evidence="14" id="KW-1185">Reference proteome</keyword>
<comment type="similarity">
    <text evidence="1 11">Belongs to the GatB/GatE family. GatB subfamily.</text>
</comment>
<dbReference type="AlphaFoldDB" id="A3V863"/>
<comment type="caution">
    <text evidence="13">The sequence shown here is derived from an EMBL/GenBank/DDBJ whole genome shotgun (WGS) entry which is preliminary data.</text>
</comment>
<keyword evidence="5 11" id="KW-0547">Nucleotide-binding</keyword>
<dbReference type="InterPro" id="IPR006075">
    <property type="entry name" value="Asn/Gln-tRNA_Trfase_suB/E_cat"/>
</dbReference>
<organism evidence="13 14">
    <name type="scientific">Yoonia vestfoldensis SKA53</name>
    <dbReference type="NCBI Taxonomy" id="314232"/>
    <lineage>
        <taxon>Bacteria</taxon>
        <taxon>Pseudomonadati</taxon>
        <taxon>Pseudomonadota</taxon>
        <taxon>Alphaproteobacteria</taxon>
        <taxon>Rhodobacterales</taxon>
        <taxon>Paracoccaceae</taxon>
        <taxon>Yoonia</taxon>
    </lineage>
</organism>
<dbReference type="Gene3D" id="1.10.150.380">
    <property type="entry name" value="GatB domain, N-terminal subdomain"/>
    <property type="match status" value="1"/>
</dbReference>
<dbReference type="Gene3D" id="1.10.10.410">
    <property type="match status" value="1"/>
</dbReference>
<dbReference type="STRING" id="314232.SKA53_07152"/>
<dbReference type="PROSITE" id="PS01234">
    <property type="entry name" value="GATB"/>
    <property type="match status" value="1"/>
</dbReference>
<keyword evidence="4 11" id="KW-0436">Ligase</keyword>
<dbReference type="GO" id="GO:0016740">
    <property type="term" value="F:transferase activity"/>
    <property type="evidence" value="ECO:0007669"/>
    <property type="project" value="UniProtKB-KW"/>
</dbReference>
<dbReference type="InterPro" id="IPR014746">
    <property type="entry name" value="Gln_synth/guanido_kin_cat_dom"/>
</dbReference>
<dbReference type="PANTHER" id="PTHR11659">
    <property type="entry name" value="GLUTAMYL-TRNA GLN AMIDOTRANSFERASE SUBUNIT B MITOCHONDRIAL AND PROKARYOTIC PET112-RELATED"/>
    <property type="match status" value="1"/>
</dbReference>
<dbReference type="Proteomes" id="UP000004507">
    <property type="component" value="Unassembled WGS sequence"/>
</dbReference>
<dbReference type="NCBIfam" id="NF004015">
    <property type="entry name" value="PRK05477.1-5"/>
    <property type="match status" value="1"/>
</dbReference>
<dbReference type="SUPFAM" id="SSF55931">
    <property type="entry name" value="Glutamine synthetase/guanido kinase"/>
    <property type="match status" value="1"/>
</dbReference>
<feature type="domain" description="Asn/Gln amidotransferase" evidence="12">
    <location>
        <begin position="359"/>
        <end position="504"/>
    </location>
</feature>
<proteinExistence type="inferred from homology"/>
<dbReference type="NCBIfam" id="NF004014">
    <property type="entry name" value="PRK05477.1-4"/>
    <property type="match status" value="1"/>
</dbReference>
<dbReference type="GO" id="GO:0050567">
    <property type="term" value="F:glutaminyl-tRNA synthase (glutamine-hydrolyzing) activity"/>
    <property type="evidence" value="ECO:0007669"/>
    <property type="project" value="UniProtKB-UniRule"/>
</dbReference>
<dbReference type="InterPro" id="IPR023168">
    <property type="entry name" value="GatB_Yqey_C_2"/>
</dbReference>
<dbReference type="EC" id="6.3.5.-" evidence="11"/>
<dbReference type="HOGENOM" id="CLU_019240_1_1_5"/>
<dbReference type="InterPro" id="IPR003789">
    <property type="entry name" value="Asn/Gln_tRNA_amidoTrase-B-like"/>
</dbReference>
<dbReference type="InterPro" id="IPR042114">
    <property type="entry name" value="GatB_C_1"/>
</dbReference>
<accession>A3V863</accession>
<dbReference type="FunFam" id="1.10.150.380:FF:000001">
    <property type="entry name" value="Aspartyl/glutamyl-tRNA(Asn/Gln) amidotransferase subunit B"/>
    <property type="match status" value="1"/>
</dbReference>
<evidence type="ECO:0000256" key="2">
    <source>
        <dbReference type="ARBA" id="ARBA00011123"/>
    </source>
</evidence>
<dbReference type="EMBL" id="AAMS01000007">
    <property type="protein sequence ID" value="EAQ05863.1"/>
    <property type="molecule type" value="Genomic_DNA"/>
</dbReference>
<evidence type="ECO:0000256" key="4">
    <source>
        <dbReference type="ARBA" id="ARBA00022598"/>
    </source>
</evidence>
<dbReference type="GO" id="GO:0006412">
    <property type="term" value="P:translation"/>
    <property type="evidence" value="ECO:0007669"/>
    <property type="project" value="UniProtKB-UniRule"/>
</dbReference>
<dbReference type="SMART" id="SM00845">
    <property type="entry name" value="GatB_Yqey"/>
    <property type="match status" value="1"/>
</dbReference>
<evidence type="ECO:0000313" key="14">
    <source>
        <dbReference type="Proteomes" id="UP000004507"/>
    </source>
</evidence>
<evidence type="ECO:0000256" key="3">
    <source>
        <dbReference type="ARBA" id="ARBA00016923"/>
    </source>
</evidence>
<evidence type="ECO:0000256" key="9">
    <source>
        <dbReference type="ARBA" id="ARBA00047380"/>
    </source>
</evidence>
<evidence type="ECO:0000256" key="5">
    <source>
        <dbReference type="ARBA" id="ARBA00022741"/>
    </source>
</evidence>
<dbReference type="InterPro" id="IPR018027">
    <property type="entry name" value="Asn/Gln_amidotransferase"/>
</dbReference>
<dbReference type="InterPro" id="IPR017958">
    <property type="entry name" value="Gln-tRNA_amidoTrfase_suB_CS"/>
</dbReference>
<keyword evidence="7 11" id="KW-0648">Protein biosynthesis</keyword>
<sequence length="506" mass="55533">MPAMLDLTYDAPTPKVISGATGDWELVIGLEVHAQVATNAKLFSGASTLFGAEPNSNVAFVDAGMPGMLPVINEACVAQAVRTGLGLKAQINLTSAFDRKNYFYPDLPQGYQISQLYHPIVGEGEVLVEMGNGTARLVRIERIHLEQDAGKSIHDMDPTMSFVDLNRTGVALMEIVSRPDIRGPEEAAAYVLKLRQIMRYLGTCDGNMQNGNLRADVNVSVCRPGDYERYQATQDFSHLGTRCEIKNMNSMRFIQMAIDFEARRQIALLEDGKSVTQETRLYDPDRNETRSMRSKEEAHDYRYFPDPDLLPLEIEQAWVDDIAAHLPELPDTKKARFIADYGLSDYDASVLTAEGENAAFFEKAAEGRDGKLAANWVINELFGRLKKDDRDIADSPISAQRLGQIIGLIKSDTISGKIAKDVFDIAYTQDRDPEEIVATEGMTQVTDTGAIEEAVDAIIAANPDQVEKAKANPKLAGWFVGQVMKATGGKANPAAVNQIVAARLGL</sequence>
<evidence type="ECO:0000256" key="10">
    <source>
        <dbReference type="ARBA" id="ARBA00047913"/>
    </source>
</evidence>
<dbReference type="InterPro" id="IPR017959">
    <property type="entry name" value="Asn/Gln-tRNA_amidoTrfase_suB/E"/>
</dbReference>
<evidence type="ECO:0000256" key="1">
    <source>
        <dbReference type="ARBA" id="ARBA00005306"/>
    </source>
</evidence>
<evidence type="ECO:0000259" key="12">
    <source>
        <dbReference type="SMART" id="SM00845"/>
    </source>
</evidence>
<dbReference type="Pfam" id="PF02637">
    <property type="entry name" value="GatB_Yqey"/>
    <property type="match status" value="1"/>
</dbReference>
<comment type="function">
    <text evidence="8 11">Allows the formation of correctly charged Asn-tRNA(Asn) or Gln-tRNA(Gln) through the transamidation of misacylated Asp-tRNA(Asn) or Glu-tRNA(Gln) in organisms which lack either or both of asparaginyl-tRNA or glutaminyl-tRNA synthetases. The reaction takes place in the presence of glutamine and ATP through an activated phospho-Asp-tRNA(Asn) or phospho-Glu-tRNA(Gln).</text>
</comment>
<evidence type="ECO:0000256" key="6">
    <source>
        <dbReference type="ARBA" id="ARBA00022840"/>
    </source>
</evidence>
<dbReference type="PANTHER" id="PTHR11659:SF0">
    <property type="entry name" value="GLUTAMYL-TRNA(GLN) AMIDOTRANSFERASE SUBUNIT B, MITOCHONDRIAL"/>
    <property type="match status" value="1"/>
</dbReference>
<evidence type="ECO:0000256" key="8">
    <source>
        <dbReference type="ARBA" id="ARBA00024799"/>
    </source>
</evidence>
<comment type="catalytic activity">
    <reaction evidence="9 11">
        <text>L-aspartyl-tRNA(Asn) + L-glutamine + ATP + H2O = L-asparaginyl-tRNA(Asn) + L-glutamate + ADP + phosphate + 2 H(+)</text>
        <dbReference type="Rhea" id="RHEA:14513"/>
        <dbReference type="Rhea" id="RHEA-COMP:9674"/>
        <dbReference type="Rhea" id="RHEA-COMP:9677"/>
        <dbReference type="ChEBI" id="CHEBI:15377"/>
        <dbReference type="ChEBI" id="CHEBI:15378"/>
        <dbReference type="ChEBI" id="CHEBI:29985"/>
        <dbReference type="ChEBI" id="CHEBI:30616"/>
        <dbReference type="ChEBI" id="CHEBI:43474"/>
        <dbReference type="ChEBI" id="CHEBI:58359"/>
        <dbReference type="ChEBI" id="CHEBI:78515"/>
        <dbReference type="ChEBI" id="CHEBI:78516"/>
        <dbReference type="ChEBI" id="CHEBI:456216"/>
    </reaction>
</comment>
<gene>
    <name evidence="11" type="primary">gatB</name>
    <name evidence="13" type="ORF">SKA53_07152</name>
</gene>
<dbReference type="InterPro" id="IPR004413">
    <property type="entry name" value="GatB"/>
</dbReference>
<comment type="catalytic activity">
    <reaction evidence="10 11">
        <text>L-glutamyl-tRNA(Gln) + L-glutamine + ATP + H2O = L-glutaminyl-tRNA(Gln) + L-glutamate + ADP + phosphate + H(+)</text>
        <dbReference type="Rhea" id="RHEA:17521"/>
        <dbReference type="Rhea" id="RHEA-COMP:9681"/>
        <dbReference type="Rhea" id="RHEA-COMP:9684"/>
        <dbReference type="ChEBI" id="CHEBI:15377"/>
        <dbReference type="ChEBI" id="CHEBI:15378"/>
        <dbReference type="ChEBI" id="CHEBI:29985"/>
        <dbReference type="ChEBI" id="CHEBI:30616"/>
        <dbReference type="ChEBI" id="CHEBI:43474"/>
        <dbReference type="ChEBI" id="CHEBI:58359"/>
        <dbReference type="ChEBI" id="CHEBI:78520"/>
        <dbReference type="ChEBI" id="CHEBI:78521"/>
        <dbReference type="ChEBI" id="CHEBI:456216"/>
    </reaction>
</comment>
<dbReference type="FunFam" id="1.10.10.410:FF:000001">
    <property type="entry name" value="Aspartyl/glutamyl-tRNA(Asn/Gln) amidotransferase subunit B"/>
    <property type="match status" value="1"/>
</dbReference>
<evidence type="ECO:0000256" key="7">
    <source>
        <dbReference type="ARBA" id="ARBA00022917"/>
    </source>
</evidence>
<name>A3V863_9RHOB</name>
<evidence type="ECO:0000256" key="11">
    <source>
        <dbReference type="HAMAP-Rule" id="MF_00121"/>
    </source>
</evidence>
<dbReference type="Pfam" id="PF02934">
    <property type="entry name" value="GatB_N"/>
    <property type="match status" value="1"/>
</dbReference>
<reference evidence="13 14" key="1">
    <citation type="submission" date="2006-01" db="EMBL/GenBank/DDBJ databases">
        <authorList>
            <person name="Hagstrom A."/>
            <person name="Ferriera S."/>
            <person name="Johnson J."/>
            <person name="Kravitz S."/>
            <person name="Halpern A."/>
            <person name="Remington K."/>
            <person name="Beeson K."/>
            <person name="Tran B."/>
            <person name="Rogers Y.-H."/>
            <person name="Friedman R."/>
            <person name="Venter J.C."/>
        </authorList>
    </citation>
    <scope>NUCLEOTIDE SEQUENCE [LARGE SCALE GENOMIC DNA]</scope>
    <source>
        <strain evidence="13 14">SKA53</strain>
    </source>
</reference>
<dbReference type="GO" id="GO:0070681">
    <property type="term" value="P:glutaminyl-tRNAGln biosynthesis via transamidation"/>
    <property type="evidence" value="ECO:0007669"/>
    <property type="project" value="TreeGrafter"/>
</dbReference>
<dbReference type="SUPFAM" id="SSF89095">
    <property type="entry name" value="GatB/YqeY motif"/>
    <property type="match status" value="1"/>
</dbReference>
<protein>
    <recommendedName>
        <fullName evidence="3 11">Aspartyl/glutamyl-tRNA(Asn/Gln) amidotransferase subunit B</fullName>
        <shortName evidence="11">Asp/Glu-ADT subunit B</shortName>
        <ecNumber evidence="11">6.3.5.-</ecNumber>
    </recommendedName>
</protein>
<keyword evidence="13" id="KW-0808">Transferase</keyword>
<dbReference type="HAMAP" id="MF_00121">
    <property type="entry name" value="GatB"/>
    <property type="match status" value="1"/>
</dbReference>